<dbReference type="Gene3D" id="3.30.70.3550">
    <property type="entry name" value="Leucyl/phenylalanyl-tRNA-protein transferase, N-terminal domain"/>
    <property type="match status" value="1"/>
</dbReference>
<keyword evidence="3 4" id="KW-0012">Acyltransferase</keyword>
<dbReference type="HAMAP" id="MF_00688">
    <property type="entry name" value="Leu_Phe_trans"/>
    <property type="match status" value="1"/>
</dbReference>
<evidence type="ECO:0000313" key="7">
    <source>
        <dbReference type="Proteomes" id="UP001155144"/>
    </source>
</evidence>
<protein>
    <recommendedName>
        <fullName evidence="4">Leucyl/phenylalanyl-tRNA--protein transferase</fullName>
        <ecNumber evidence="4">2.3.2.6</ecNumber>
    </recommendedName>
    <alternativeName>
        <fullName evidence="4">L/F-transferase</fullName>
    </alternativeName>
    <alternativeName>
        <fullName evidence="4">Leucyltransferase</fullName>
    </alternativeName>
    <alternativeName>
        <fullName evidence="4">Phenyalanyltransferase</fullName>
    </alternativeName>
</protein>
<name>A0A9X2ZU54_9BACT</name>
<dbReference type="NCBIfam" id="TIGR00667">
    <property type="entry name" value="aat"/>
    <property type="match status" value="1"/>
</dbReference>
<comment type="catalytic activity">
    <reaction evidence="4">
        <text>L-phenylalanyl-tRNA(Phe) + an N-terminal L-alpha-aminoacyl-[protein] = an N-terminal L-phenylalanyl-L-alpha-aminoacyl-[protein] + tRNA(Phe)</text>
        <dbReference type="Rhea" id="RHEA:43632"/>
        <dbReference type="Rhea" id="RHEA-COMP:9668"/>
        <dbReference type="Rhea" id="RHEA-COMP:9699"/>
        <dbReference type="Rhea" id="RHEA-COMP:10636"/>
        <dbReference type="Rhea" id="RHEA-COMP:10637"/>
        <dbReference type="ChEBI" id="CHEBI:78442"/>
        <dbReference type="ChEBI" id="CHEBI:78531"/>
        <dbReference type="ChEBI" id="CHEBI:78597"/>
        <dbReference type="ChEBI" id="CHEBI:83561"/>
        <dbReference type="EC" id="2.3.2.6"/>
    </reaction>
</comment>
<dbReference type="Pfam" id="PF03588">
    <property type="entry name" value="Leu_Phe_trans"/>
    <property type="match status" value="1"/>
</dbReference>
<comment type="function">
    <text evidence="4">Functions in the N-end rule pathway of protein degradation where it conjugates Leu, Phe and, less efficiently, Met from aminoacyl-tRNAs to the N-termini of proteins containing an N-terminal arginine or lysine.</text>
</comment>
<comment type="caution">
    <text evidence="6">The sequence shown here is derived from an EMBL/GenBank/DDBJ whole genome shotgun (WGS) entry which is preliminary data.</text>
</comment>
<comment type="similarity">
    <text evidence="4">Belongs to the L/F-transferase family.</text>
</comment>
<dbReference type="AlphaFoldDB" id="A0A9X2ZU54"/>
<dbReference type="Proteomes" id="UP001155144">
    <property type="component" value="Unassembled WGS sequence"/>
</dbReference>
<dbReference type="Gene3D" id="3.40.630.70">
    <property type="entry name" value="Leucyl/phenylalanyl-tRNA-protein transferase, C-terminal domain"/>
    <property type="match status" value="1"/>
</dbReference>
<sequence length="245" mass="27310">MSTRTRRLSPLAPLLLPPSMPDDLTPDLLIRAYANGVFPMGDDDTGIVRWHAPDPRAHLPLDAFHIPHNLRRRVRRREFSVTADRAFASVIEACADRARTWITPRIIRVYTELHERGYAHSVECWQEGDLAGGLYGVGLKGAFFGESMFYRVSNASKVALVHLVRQLRAGGFTLLDTQYSTEHLERFGVTTVPRPAFEQKLIRALDVSPDWWPLADAEAADLDTPVSEFSAAAPTPRGNESPPNG</sequence>
<comment type="catalytic activity">
    <reaction evidence="4">
        <text>N-terminal L-arginyl-[protein] + L-leucyl-tRNA(Leu) = N-terminal L-leucyl-L-arginyl-[protein] + tRNA(Leu) + H(+)</text>
        <dbReference type="Rhea" id="RHEA:50416"/>
        <dbReference type="Rhea" id="RHEA-COMP:9613"/>
        <dbReference type="Rhea" id="RHEA-COMP:9622"/>
        <dbReference type="Rhea" id="RHEA-COMP:12672"/>
        <dbReference type="Rhea" id="RHEA-COMP:12673"/>
        <dbReference type="ChEBI" id="CHEBI:15378"/>
        <dbReference type="ChEBI" id="CHEBI:64719"/>
        <dbReference type="ChEBI" id="CHEBI:78442"/>
        <dbReference type="ChEBI" id="CHEBI:78494"/>
        <dbReference type="ChEBI" id="CHEBI:133044"/>
        <dbReference type="EC" id="2.3.2.6"/>
    </reaction>
</comment>
<organism evidence="6 7">
    <name type="scientific">Salinibacter ruber</name>
    <dbReference type="NCBI Taxonomy" id="146919"/>
    <lineage>
        <taxon>Bacteria</taxon>
        <taxon>Pseudomonadati</taxon>
        <taxon>Rhodothermota</taxon>
        <taxon>Rhodothermia</taxon>
        <taxon>Rhodothermales</taxon>
        <taxon>Salinibacteraceae</taxon>
        <taxon>Salinibacter</taxon>
    </lineage>
</organism>
<dbReference type="InterPro" id="IPR042221">
    <property type="entry name" value="Leu/Phe-tRNA_Trfase_N"/>
</dbReference>
<gene>
    <name evidence="4" type="primary">aat</name>
    <name evidence="6" type="ORF">GGP45_001772</name>
</gene>
<evidence type="ECO:0000256" key="4">
    <source>
        <dbReference type="HAMAP-Rule" id="MF_00688"/>
    </source>
</evidence>
<evidence type="ECO:0000313" key="6">
    <source>
        <dbReference type="EMBL" id="MCS4121419.1"/>
    </source>
</evidence>
<dbReference type="InterPro" id="IPR042203">
    <property type="entry name" value="Leu/Phe-tRNA_Trfase_C"/>
</dbReference>
<accession>A0A9X2ZU54</accession>
<dbReference type="GO" id="GO:0030163">
    <property type="term" value="P:protein catabolic process"/>
    <property type="evidence" value="ECO:0007669"/>
    <property type="project" value="UniProtKB-UniRule"/>
</dbReference>
<evidence type="ECO:0000256" key="2">
    <source>
        <dbReference type="ARBA" id="ARBA00022679"/>
    </source>
</evidence>
<dbReference type="EMBL" id="JANUBL010000003">
    <property type="protein sequence ID" value="MCS4121419.1"/>
    <property type="molecule type" value="Genomic_DNA"/>
</dbReference>
<dbReference type="GO" id="GO:0008914">
    <property type="term" value="F:leucyl-tRNA--protein transferase activity"/>
    <property type="evidence" value="ECO:0007669"/>
    <property type="project" value="UniProtKB-UniRule"/>
</dbReference>
<evidence type="ECO:0000256" key="1">
    <source>
        <dbReference type="ARBA" id="ARBA00022490"/>
    </source>
</evidence>
<dbReference type="SUPFAM" id="SSF55729">
    <property type="entry name" value="Acyl-CoA N-acyltransferases (Nat)"/>
    <property type="match status" value="1"/>
</dbReference>
<evidence type="ECO:0000256" key="3">
    <source>
        <dbReference type="ARBA" id="ARBA00023315"/>
    </source>
</evidence>
<dbReference type="PANTHER" id="PTHR30098:SF2">
    <property type="entry name" value="LEUCYL_PHENYLALANYL-TRNA--PROTEIN TRANSFERASE"/>
    <property type="match status" value="1"/>
</dbReference>
<reference evidence="6" key="1">
    <citation type="submission" date="2022-08" db="EMBL/GenBank/DDBJ databases">
        <title>Genomic Encyclopedia of Type Strains, Phase V (KMG-V): Genome sequencing to study the core and pangenomes of soil and plant-associated prokaryotes.</title>
        <authorList>
            <person name="Whitman W."/>
        </authorList>
    </citation>
    <scope>NUCLEOTIDE SEQUENCE</scope>
    <source>
        <strain evidence="6">SP3026</strain>
    </source>
</reference>
<keyword evidence="2 4" id="KW-0808">Transferase</keyword>
<dbReference type="InterPro" id="IPR004616">
    <property type="entry name" value="Leu/Phe-tRNA_Trfase"/>
</dbReference>
<evidence type="ECO:0000256" key="5">
    <source>
        <dbReference type="SAM" id="MobiDB-lite"/>
    </source>
</evidence>
<comment type="subcellular location">
    <subcellularLocation>
        <location evidence="4">Cytoplasm</location>
    </subcellularLocation>
</comment>
<dbReference type="PANTHER" id="PTHR30098">
    <property type="entry name" value="LEUCYL/PHENYLALANYL-TRNA--PROTEIN TRANSFERASE"/>
    <property type="match status" value="1"/>
</dbReference>
<comment type="catalytic activity">
    <reaction evidence="4">
        <text>N-terminal L-lysyl-[protein] + L-leucyl-tRNA(Leu) = N-terminal L-leucyl-L-lysyl-[protein] + tRNA(Leu) + H(+)</text>
        <dbReference type="Rhea" id="RHEA:12340"/>
        <dbReference type="Rhea" id="RHEA-COMP:9613"/>
        <dbReference type="Rhea" id="RHEA-COMP:9622"/>
        <dbReference type="Rhea" id="RHEA-COMP:12670"/>
        <dbReference type="Rhea" id="RHEA-COMP:12671"/>
        <dbReference type="ChEBI" id="CHEBI:15378"/>
        <dbReference type="ChEBI" id="CHEBI:65249"/>
        <dbReference type="ChEBI" id="CHEBI:78442"/>
        <dbReference type="ChEBI" id="CHEBI:78494"/>
        <dbReference type="ChEBI" id="CHEBI:133043"/>
        <dbReference type="EC" id="2.3.2.6"/>
    </reaction>
</comment>
<keyword evidence="1 4" id="KW-0963">Cytoplasm</keyword>
<dbReference type="InterPro" id="IPR016181">
    <property type="entry name" value="Acyl_CoA_acyltransferase"/>
</dbReference>
<proteinExistence type="inferred from homology"/>
<feature type="region of interest" description="Disordered" evidence="5">
    <location>
        <begin position="223"/>
        <end position="245"/>
    </location>
</feature>
<dbReference type="GO" id="GO:0005737">
    <property type="term" value="C:cytoplasm"/>
    <property type="evidence" value="ECO:0007669"/>
    <property type="project" value="UniProtKB-SubCell"/>
</dbReference>
<dbReference type="EC" id="2.3.2.6" evidence="4"/>